<feature type="repeat" description="ANK" evidence="3">
    <location>
        <begin position="1092"/>
        <end position="1124"/>
    </location>
</feature>
<dbReference type="PANTHER" id="PTHR24198:SF165">
    <property type="entry name" value="ANKYRIN REPEAT-CONTAINING PROTEIN-RELATED"/>
    <property type="match status" value="1"/>
</dbReference>
<dbReference type="eggNOG" id="KOG4177">
    <property type="taxonomic scope" value="Eukaryota"/>
</dbReference>
<dbReference type="SUPFAM" id="SSF48403">
    <property type="entry name" value="Ankyrin repeat"/>
    <property type="match status" value="2"/>
</dbReference>
<evidence type="ECO:0000256" key="4">
    <source>
        <dbReference type="SAM" id="MobiDB-lite"/>
    </source>
</evidence>
<dbReference type="InterPro" id="IPR008271">
    <property type="entry name" value="Ser/Thr_kinase_AS"/>
</dbReference>
<evidence type="ECO:0000313" key="6">
    <source>
        <dbReference type="EMBL" id="EXJ56289.1"/>
    </source>
</evidence>
<dbReference type="HOGENOM" id="CLU_003888_0_0_1"/>
<protein>
    <submittedName>
        <fullName evidence="6">Serine/threonine protein kinase</fullName>
    </submittedName>
</protein>
<feature type="repeat" description="ANK" evidence="3">
    <location>
        <begin position="610"/>
        <end position="642"/>
    </location>
</feature>
<feature type="domain" description="Protein kinase" evidence="5">
    <location>
        <begin position="47"/>
        <end position="372"/>
    </location>
</feature>
<dbReference type="GeneID" id="19197242"/>
<dbReference type="eggNOG" id="KOG0595">
    <property type="taxonomic scope" value="Eukaryota"/>
</dbReference>
<dbReference type="GO" id="GO:0005524">
    <property type="term" value="F:ATP binding"/>
    <property type="evidence" value="ECO:0007669"/>
    <property type="project" value="InterPro"/>
</dbReference>
<feature type="region of interest" description="Disordered" evidence="4">
    <location>
        <begin position="1"/>
        <end position="32"/>
    </location>
</feature>
<keyword evidence="1" id="KW-0677">Repeat</keyword>
<dbReference type="PROSITE" id="PS00108">
    <property type="entry name" value="PROTEIN_KINASE_ST"/>
    <property type="match status" value="1"/>
</dbReference>
<dbReference type="PROSITE" id="PS50297">
    <property type="entry name" value="ANK_REP_REGION"/>
    <property type="match status" value="2"/>
</dbReference>
<comment type="caution">
    <text evidence="6">The sequence shown here is derived from an EMBL/GenBank/DDBJ whole genome shotgun (WGS) entry which is preliminary data.</text>
</comment>
<reference evidence="6 7" key="1">
    <citation type="submission" date="2013-03" db="EMBL/GenBank/DDBJ databases">
        <title>The Genome Sequence of Cladophialophora psammophila CBS 110553.</title>
        <authorList>
            <consortium name="The Broad Institute Genomics Platform"/>
            <person name="Cuomo C."/>
            <person name="de Hoog S."/>
            <person name="Gorbushina A."/>
            <person name="Walker B."/>
            <person name="Young S.K."/>
            <person name="Zeng Q."/>
            <person name="Gargeya S."/>
            <person name="Fitzgerald M."/>
            <person name="Haas B."/>
            <person name="Abouelleil A."/>
            <person name="Allen A.W."/>
            <person name="Alvarado L."/>
            <person name="Arachchi H.M."/>
            <person name="Berlin A.M."/>
            <person name="Chapman S.B."/>
            <person name="Gainer-Dewar J."/>
            <person name="Goldberg J."/>
            <person name="Griggs A."/>
            <person name="Gujja S."/>
            <person name="Hansen M."/>
            <person name="Howarth C."/>
            <person name="Imamovic A."/>
            <person name="Ireland A."/>
            <person name="Larimer J."/>
            <person name="McCowan C."/>
            <person name="Murphy C."/>
            <person name="Pearson M."/>
            <person name="Poon T.W."/>
            <person name="Priest M."/>
            <person name="Roberts A."/>
            <person name="Saif S."/>
            <person name="Shea T."/>
            <person name="Sisk P."/>
            <person name="Sykes S."/>
            <person name="Wortman J."/>
            <person name="Nusbaum C."/>
            <person name="Birren B."/>
        </authorList>
    </citation>
    <scope>NUCLEOTIDE SEQUENCE [LARGE SCALE GENOMIC DNA]</scope>
    <source>
        <strain evidence="6 7">CBS 110553</strain>
    </source>
</reference>
<dbReference type="PROSITE" id="PS50011">
    <property type="entry name" value="PROTEIN_KINASE_DOM"/>
    <property type="match status" value="1"/>
</dbReference>
<evidence type="ECO:0000256" key="3">
    <source>
        <dbReference type="PROSITE-ProRule" id="PRU00023"/>
    </source>
</evidence>
<dbReference type="Pfam" id="PF12796">
    <property type="entry name" value="Ank_2"/>
    <property type="match status" value="2"/>
</dbReference>
<evidence type="ECO:0000256" key="2">
    <source>
        <dbReference type="ARBA" id="ARBA00023043"/>
    </source>
</evidence>
<dbReference type="InterPro" id="IPR002110">
    <property type="entry name" value="Ankyrin_rpt"/>
</dbReference>
<dbReference type="AlphaFoldDB" id="W9WCN9"/>
<accession>W9WCN9</accession>
<dbReference type="InterPro" id="IPR036770">
    <property type="entry name" value="Ankyrin_rpt-contain_sf"/>
</dbReference>
<dbReference type="PROSITE" id="PS50088">
    <property type="entry name" value="ANK_REPEAT"/>
    <property type="match status" value="2"/>
</dbReference>
<dbReference type="Gene3D" id="1.25.40.20">
    <property type="entry name" value="Ankyrin repeat-containing domain"/>
    <property type="match status" value="3"/>
</dbReference>
<keyword evidence="6" id="KW-0418">Kinase</keyword>
<proteinExistence type="predicted"/>
<keyword evidence="2 3" id="KW-0040">ANK repeat</keyword>
<dbReference type="Gene3D" id="1.10.510.10">
    <property type="entry name" value="Transferase(Phosphotransferase) domain 1"/>
    <property type="match status" value="1"/>
</dbReference>
<dbReference type="Proteomes" id="UP000019471">
    <property type="component" value="Unassembled WGS sequence"/>
</dbReference>
<keyword evidence="6" id="KW-0723">Serine/threonine-protein kinase</keyword>
<dbReference type="STRING" id="1182543.W9WCN9"/>
<gene>
    <name evidence="6" type="ORF">A1O5_12556</name>
</gene>
<dbReference type="CDD" id="cd00180">
    <property type="entry name" value="PKc"/>
    <property type="match status" value="1"/>
</dbReference>
<dbReference type="OrthoDB" id="626167at2759"/>
<dbReference type="SMART" id="SM00220">
    <property type="entry name" value="S_TKc"/>
    <property type="match status" value="1"/>
</dbReference>
<dbReference type="EMBL" id="AMGX01000035">
    <property type="protein sequence ID" value="EXJ56289.1"/>
    <property type="molecule type" value="Genomic_DNA"/>
</dbReference>
<dbReference type="GO" id="GO:0004674">
    <property type="term" value="F:protein serine/threonine kinase activity"/>
    <property type="evidence" value="ECO:0007669"/>
    <property type="project" value="UniProtKB-KW"/>
</dbReference>
<dbReference type="InterPro" id="IPR011009">
    <property type="entry name" value="Kinase-like_dom_sf"/>
</dbReference>
<dbReference type="SMART" id="SM00248">
    <property type="entry name" value="ANK"/>
    <property type="match status" value="9"/>
</dbReference>
<dbReference type="Pfam" id="PF00023">
    <property type="entry name" value="Ank"/>
    <property type="match status" value="1"/>
</dbReference>
<evidence type="ECO:0000313" key="7">
    <source>
        <dbReference type="Proteomes" id="UP000019471"/>
    </source>
</evidence>
<dbReference type="RefSeq" id="XP_007751315.1">
    <property type="nucleotide sequence ID" value="XM_007753125.1"/>
</dbReference>
<keyword evidence="6" id="KW-0808">Transferase</keyword>
<organism evidence="6 7">
    <name type="scientific">Cladophialophora psammophila CBS 110553</name>
    <dbReference type="NCBI Taxonomy" id="1182543"/>
    <lineage>
        <taxon>Eukaryota</taxon>
        <taxon>Fungi</taxon>
        <taxon>Dikarya</taxon>
        <taxon>Ascomycota</taxon>
        <taxon>Pezizomycotina</taxon>
        <taxon>Eurotiomycetes</taxon>
        <taxon>Chaetothyriomycetidae</taxon>
        <taxon>Chaetothyriales</taxon>
        <taxon>Herpotrichiellaceae</taxon>
        <taxon>Cladophialophora</taxon>
    </lineage>
</organism>
<name>W9WCN9_9EURO</name>
<evidence type="ECO:0000259" key="5">
    <source>
        <dbReference type="PROSITE" id="PS50011"/>
    </source>
</evidence>
<dbReference type="InterPro" id="IPR000719">
    <property type="entry name" value="Prot_kinase_dom"/>
</dbReference>
<dbReference type="Pfam" id="PF00069">
    <property type="entry name" value="Pkinase"/>
    <property type="match status" value="1"/>
</dbReference>
<dbReference type="SUPFAM" id="SSF56112">
    <property type="entry name" value="Protein kinase-like (PK-like)"/>
    <property type="match status" value="1"/>
</dbReference>
<dbReference type="PANTHER" id="PTHR24198">
    <property type="entry name" value="ANKYRIN REPEAT AND PROTEIN KINASE DOMAIN-CONTAINING PROTEIN"/>
    <property type="match status" value="1"/>
</dbReference>
<dbReference type="PRINTS" id="PR01415">
    <property type="entry name" value="ANKYRIN"/>
</dbReference>
<evidence type="ECO:0000256" key="1">
    <source>
        <dbReference type="ARBA" id="ARBA00022737"/>
    </source>
</evidence>
<sequence length="1188" mass="132731">MNRGNKVARSELVRPARLPSTKSSSEHSNIAAKEQPDDEFNLLILFEYLSSSFGRRSPSDTLKVRRKASGPRSGMAEFTWSGEWLLAPPTRCSRAHEVTSRWRALIQELRILRHQPLTRHPNFPKIIDIAWEPDAMDLQRALPTIATEFAAWGTLDSFFLTLPEHDWPMKSRLLLDVVEGVSALHSCKIVHGDIKMENILVFAYEGDPKFPTIAKLSDFGFCVDVSESAEHQNLIGYTTLWAAPEASQSLEKECLYLTDVYSLGFIVWSICLGGRKPSDEVLATTMDQEEKERAWTSLKESDEMVAVAKASLAQRSLTMPMNIWQATQYLDWTLRHSPNSRQLNMVLSMLRLKSYKRRAEEIPCEDTYHPLTPLKGNLGLISKFFWESTWTISSVRQQISNDLVAMAARLDTSPSNSMGSRAASNHTSRYPVETSPKAATALMNLAYKYMSSRNSERSFEKAMHYLNLAAQSQLELAQWVCLRLKTSPLVDITPEQELEWSKKAVQVGLRPIRVDLATFDPEATQSCHEAYQRSFWALAYGVTDDAISAITQMEENVARTSQCVSQILDSFPSLPFGNTPLHVAALVGKLGSLVVIAKSQVFAVNATNHRGETPLFLACHCGHAAAVDFLLSLGGNAGIPNNYGASCLHWLDAFEEQDITRIAQSLVRHGNDPNQPAQQDHSFFGDKFKLFNNHTIAGTPLHRQVVGGSITTIKALLNLGSKPDFIVNGWTPTDRAAQFHRSEIVEILLDKAPSFDLNSPTSKSGLVPLHRAIMGVDPFLAIYNHSGNHEDALKATLHLLGARGTRPSELKVNPILYAVSKGARSALEFLIEHQNKSMRENCYGVVLGRQPRLLKGRGNTLLGRIFRGSDRAIESRPQSGQAIIRGRQVKGDPFTYNAVLEAVKCEDEEMLRTLLRNGADPLSLLHFKTHTRFTALHLCTMHMHGGTQIAQLLIDHGVDVNQSASTISSDTPLCYALQGNQFHLASLFLDNRASLTVCEKEAERGNVMGELMYCIPGRSVFNAIQFLAQHPKTRSEMPLYIHDGYKTTVFHMVCGLSELRRRKWPAADFFPVFVLLRKIYPERSFLDAADISGFTPLHYAIYHAFPEAVQALLEAGADPFSQSKPDLSNPLIDSEWISKPGAEYGISILELVKSEGFIKIQAGINDADRHDFIERRRRIKELVSPYIS</sequence>
<keyword evidence="7" id="KW-1185">Reference proteome</keyword>